<reference evidence="5" key="1">
    <citation type="submission" date="2019-10" db="EMBL/GenBank/DDBJ databases">
        <authorList>
            <consortium name="DOE Joint Genome Institute"/>
            <person name="Kuo A."/>
            <person name="Miyauchi S."/>
            <person name="Kiss E."/>
            <person name="Drula E."/>
            <person name="Kohler A."/>
            <person name="Sanchez-Garcia M."/>
            <person name="Andreopoulos B."/>
            <person name="Barry K.W."/>
            <person name="Bonito G."/>
            <person name="Buee M."/>
            <person name="Carver A."/>
            <person name="Chen C."/>
            <person name="Cichocki N."/>
            <person name="Clum A."/>
            <person name="Culley D."/>
            <person name="Crous P.W."/>
            <person name="Fauchery L."/>
            <person name="Girlanda M."/>
            <person name="Hayes R."/>
            <person name="Keri Z."/>
            <person name="LaButti K."/>
            <person name="Lipzen A."/>
            <person name="Lombard V."/>
            <person name="Magnuson J."/>
            <person name="Maillard F."/>
            <person name="Morin E."/>
            <person name="Murat C."/>
            <person name="Nolan M."/>
            <person name="Ohm R."/>
            <person name="Pangilinan J."/>
            <person name="Pereira M."/>
            <person name="Perotto S."/>
            <person name="Peter M."/>
            <person name="Riley R."/>
            <person name="Sitrit Y."/>
            <person name="Stielow B."/>
            <person name="Szollosi G."/>
            <person name="Zifcakova L."/>
            <person name="Stursova M."/>
            <person name="Spatafora J.W."/>
            <person name="Tedersoo L."/>
            <person name="Vaario L.-M."/>
            <person name="Yamada A."/>
            <person name="Yan M."/>
            <person name="Wang P."/>
            <person name="Xu J."/>
            <person name="Bruns T."/>
            <person name="Baldrian P."/>
            <person name="Vilgalys R."/>
            <person name="Henrissat B."/>
            <person name="Grigoriev I.V."/>
            <person name="Hibbett D."/>
            <person name="Nagy L.G."/>
            <person name="Martin F.M."/>
        </authorList>
    </citation>
    <scope>NUCLEOTIDE SEQUENCE</scope>
    <source>
        <strain evidence="5">Prilba</strain>
    </source>
</reference>
<accession>A0A9P5MR13</accession>
<evidence type="ECO:0000256" key="2">
    <source>
        <dbReference type="ARBA" id="ARBA00022763"/>
    </source>
</evidence>
<dbReference type="GO" id="GO:0000709">
    <property type="term" value="P:meiotic joint molecule formation"/>
    <property type="evidence" value="ECO:0007669"/>
    <property type="project" value="TreeGrafter"/>
</dbReference>
<evidence type="ECO:0000313" key="6">
    <source>
        <dbReference type="Proteomes" id="UP000759537"/>
    </source>
</evidence>
<dbReference type="GO" id="GO:0034974">
    <property type="term" value="C:Swi5-Swi2 complex"/>
    <property type="evidence" value="ECO:0007669"/>
    <property type="project" value="TreeGrafter"/>
</dbReference>
<keyword evidence="2" id="KW-0227">DNA damage</keyword>
<evidence type="ECO:0000256" key="3">
    <source>
        <dbReference type="ARBA" id="ARBA00023204"/>
    </source>
</evidence>
<evidence type="ECO:0000256" key="4">
    <source>
        <dbReference type="SAM" id="Coils"/>
    </source>
</evidence>
<keyword evidence="6" id="KW-1185">Reference proteome</keyword>
<sequence length="83" mass="9462">MHARTSAKERETRISELEAEVAKLQKELGNGEDAQQIVSRHIKLLHRYNEAKDATQIIIGKLAVHKQTTIRQTHEDYGLANDD</sequence>
<feature type="coiled-coil region" evidence="4">
    <location>
        <begin position="7"/>
        <end position="34"/>
    </location>
</feature>
<dbReference type="AlphaFoldDB" id="A0A9P5MR13"/>
<dbReference type="OrthoDB" id="255837at2759"/>
<dbReference type="PANTHER" id="PTHR28529">
    <property type="entry name" value="DNA REPAIR PROTEIN SWI5 HOMOLOG"/>
    <property type="match status" value="1"/>
</dbReference>
<reference evidence="5" key="2">
    <citation type="journal article" date="2020" name="Nat. Commun.">
        <title>Large-scale genome sequencing of mycorrhizal fungi provides insights into the early evolution of symbiotic traits.</title>
        <authorList>
            <person name="Miyauchi S."/>
            <person name="Kiss E."/>
            <person name="Kuo A."/>
            <person name="Drula E."/>
            <person name="Kohler A."/>
            <person name="Sanchez-Garcia M."/>
            <person name="Morin E."/>
            <person name="Andreopoulos B."/>
            <person name="Barry K.W."/>
            <person name="Bonito G."/>
            <person name="Buee M."/>
            <person name="Carver A."/>
            <person name="Chen C."/>
            <person name="Cichocki N."/>
            <person name="Clum A."/>
            <person name="Culley D."/>
            <person name="Crous P.W."/>
            <person name="Fauchery L."/>
            <person name="Girlanda M."/>
            <person name="Hayes R.D."/>
            <person name="Keri Z."/>
            <person name="LaButti K."/>
            <person name="Lipzen A."/>
            <person name="Lombard V."/>
            <person name="Magnuson J."/>
            <person name="Maillard F."/>
            <person name="Murat C."/>
            <person name="Nolan M."/>
            <person name="Ohm R.A."/>
            <person name="Pangilinan J."/>
            <person name="Pereira M.F."/>
            <person name="Perotto S."/>
            <person name="Peter M."/>
            <person name="Pfister S."/>
            <person name="Riley R."/>
            <person name="Sitrit Y."/>
            <person name="Stielow J.B."/>
            <person name="Szollosi G."/>
            <person name="Zifcakova L."/>
            <person name="Stursova M."/>
            <person name="Spatafora J.W."/>
            <person name="Tedersoo L."/>
            <person name="Vaario L.M."/>
            <person name="Yamada A."/>
            <person name="Yan M."/>
            <person name="Wang P."/>
            <person name="Xu J."/>
            <person name="Bruns T."/>
            <person name="Baldrian P."/>
            <person name="Vilgalys R."/>
            <person name="Dunand C."/>
            <person name="Henrissat B."/>
            <person name="Grigoriev I.V."/>
            <person name="Hibbett D."/>
            <person name="Nagy L.G."/>
            <person name="Martin F.M."/>
        </authorList>
    </citation>
    <scope>NUCLEOTIDE SEQUENCE</scope>
    <source>
        <strain evidence="5">Prilba</strain>
    </source>
</reference>
<evidence type="ECO:0000313" key="5">
    <source>
        <dbReference type="EMBL" id="KAF8470459.1"/>
    </source>
</evidence>
<proteinExistence type="inferred from homology"/>
<organism evidence="5 6">
    <name type="scientific">Russula ochroleuca</name>
    <dbReference type="NCBI Taxonomy" id="152965"/>
    <lineage>
        <taxon>Eukaryota</taxon>
        <taxon>Fungi</taxon>
        <taxon>Dikarya</taxon>
        <taxon>Basidiomycota</taxon>
        <taxon>Agaricomycotina</taxon>
        <taxon>Agaricomycetes</taxon>
        <taxon>Russulales</taxon>
        <taxon>Russulaceae</taxon>
        <taxon>Russula</taxon>
    </lineage>
</organism>
<comment type="caution">
    <text evidence="5">The sequence shown here is derived from an EMBL/GenBank/DDBJ whole genome shotgun (WGS) entry which is preliminary data.</text>
</comment>
<gene>
    <name evidence="5" type="ORF">DFH94DRAFT_211282</name>
</gene>
<name>A0A9P5MR13_9AGAM</name>
<dbReference type="Gene3D" id="1.20.5.170">
    <property type="match status" value="1"/>
</dbReference>
<dbReference type="Proteomes" id="UP000759537">
    <property type="component" value="Unassembled WGS sequence"/>
</dbReference>
<comment type="similarity">
    <text evidence="1">Belongs to the SWI5/SAE3 family.</text>
</comment>
<keyword evidence="3" id="KW-0234">DNA repair</keyword>
<dbReference type="PANTHER" id="PTHR28529:SF2">
    <property type="entry name" value="DNA REPAIR PROTEIN SWI5 HOMOLOG"/>
    <property type="match status" value="1"/>
</dbReference>
<dbReference type="InterPro" id="IPR010760">
    <property type="entry name" value="DNA-repair_Swi5"/>
</dbReference>
<dbReference type="GO" id="GO:0010772">
    <property type="term" value="P:meiotic DNA recombinase assembly involved in reciprocal meiotic recombination"/>
    <property type="evidence" value="ECO:0007669"/>
    <property type="project" value="TreeGrafter"/>
</dbReference>
<keyword evidence="4" id="KW-0175">Coiled coil</keyword>
<dbReference type="Pfam" id="PF07061">
    <property type="entry name" value="Swi5"/>
    <property type="match status" value="1"/>
</dbReference>
<dbReference type="GO" id="GO:0032798">
    <property type="term" value="C:Swi5-Sfr1 complex"/>
    <property type="evidence" value="ECO:0007669"/>
    <property type="project" value="TreeGrafter"/>
</dbReference>
<protein>
    <submittedName>
        <fullName evidence="5">DNA repair protein</fullName>
    </submittedName>
</protein>
<evidence type="ECO:0000256" key="1">
    <source>
        <dbReference type="ARBA" id="ARBA00008060"/>
    </source>
</evidence>
<dbReference type="EMBL" id="WHVB01000025">
    <property type="protein sequence ID" value="KAF8470459.1"/>
    <property type="molecule type" value="Genomic_DNA"/>
</dbReference>